<evidence type="ECO:0000313" key="2">
    <source>
        <dbReference type="EMBL" id="MFB0843107.1"/>
    </source>
</evidence>
<evidence type="ECO:0000259" key="1">
    <source>
        <dbReference type="Pfam" id="PF09346"/>
    </source>
</evidence>
<dbReference type="RefSeq" id="WP_373951523.1">
    <property type="nucleotide sequence ID" value="NZ_JBHDLN010000005.1"/>
</dbReference>
<protein>
    <submittedName>
        <fullName evidence="2">SMI1/KNR4 family protein</fullName>
    </submittedName>
</protein>
<sequence>MNKIVYLTLKSLKARLAKQPTLWIQRESGYVIPCTCSLYKAAKPEELYSFVKETGFFLPTSYIDFLKMHDGAILFQDQSEYVDTPWYIFGLEEIMEYSEQNELPPNLYAIAKYDQTVIFIDSSRVKEGREDYLFEGSILNLADEFKAIDLNFELWFERLIVSQGAFFWYWNNYSLKNYQPEEISLDELNETEE</sequence>
<dbReference type="Proteomes" id="UP001575622">
    <property type="component" value="Unassembled WGS sequence"/>
</dbReference>
<dbReference type="InterPro" id="IPR037883">
    <property type="entry name" value="Knr4/Smi1-like_sf"/>
</dbReference>
<accession>A0ABV4UZ51</accession>
<organism evidence="2 3">
    <name type="scientific">Paenibacillus oleatilyticus</name>
    <dbReference type="NCBI Taxonomy" id="2594886"/>
    <lineage>
        <taxon>Bacteria</taxon>
        <taxon>Bacillati</taxon>
        <taxon>Bacillota</taxon>
        <taxon>Bacilli</taxon>
        <taxon>Bacillales</taxon>
        <taxon>Paenibacillaceae</taxon>
        <taxon>Paenibacillus</taxon>
    </lineage>
</organism>
<dbReference type="SUPFAM" id="SSF160631">
    <property type="entry name" value="SMI1/KNR4-like"/>
    <property type="match status" value="1"/>
</dbReference>
<proteinExistence type="predicted"/>
<dbReference type="InterPro" id="IPR018958">
    <property type="entry name" value="Knr4/Smi1-like_dom"/>
</dbReference>
<evidence type="ECO:0000313" key="3">
    <source>
        <dbReference type="Proteomes" id="UP001575622"/>
    </source>
</evidence>
<name>A0ABV4UZ51_9BACL</name>
<keyword evidence="3" id="KW-1185">Reference proteome</keyword>
<gene>
    <name evidence="2" type="ORF">ACEU3E_13070</name>
</gene>
<dbReference type="EMBL" id="JBHDLN010000005">
    <property type="protein sequence ID" value="MFB0843107.1"/>
    <property type="molecule type" value="Genomic_DNA"/>
</dbReference>
<dbReference type="Gene3D" id="3.40.1580.10">
    <property type="entry name" value="SMI1/KNR4-like"/>
    <property type="match status" value="1"/>
</dbReference>
<feature type="domain" description="Knr4/Smi1-like" evidence="1">
    <location>
        <begin position="42"/>
        <end position="155"/>
    </location>
</feature>
<reference evidence="2 3" key="1">
    <citation type="submission" date="2024-09" db="EMBL/GenBank/DDBJ databases">
        <authorList>
            <person name="Makale K.P.P."/>
            <person name="Makhzoum A."/>
            <person name="Rantong G."/>
            <person name="Rahube T.O."/>
        </authorList>
    </citation>
    <scope>NUCLEOTIDE SEQUENCE [LARGE SCALE GENOMIC DNA]</scope>
    <source>
        <strain evidence="2 3">KM_D13</strain>
    </source>
</reference>
<dbReference type="Pfam" id="PF09346">
    <property type="entry name" value="SMI1_KNR4"/>
    <property type="match status" value="1"/>
</dbReference>
<comment type="caution">
    <text evidence="2">The sequence shown here is derived from an EMBL/GenBank/DDBJ whole genome shotgun (WGS) entry which is preliminary data.</text>
</comment>